<keyword evidence="3" id="KW-1185">Reference proteome</keyword>
<evidence type="ECO:0000313" key="3">
    <source>
        <dbReference type="Proteomes" id="UP001524460"/>
    </source>
</evidence>
<dbReference type="PROSITE" id="PS51257">
    <property type="entry name" value="PROKAR_LIPOPROTEIN"/>
    <property type="match status" value="1"/>
</dbReference>
<organism evidence="2 3">
    <name type="scientific">Photobacterium pectinilyticum</name>
    <dbReference type="NCBI Taxonomy" id="2906793"/>
    <lineage>
        <taxon>Bacteria</taxon>
        <taxon>Pseudomonadati</taxon>
        <taxon>Pseudomonadota</taxon>
        <taxon>Gammaproteobacteria</taxon>
        <taxon>Vibrionales</taxon>
        <taxon>Vibrionaceae</taxon>
        <taxon>Photobacterium</taxon>
    </lineage>
</organism>
<keyword evidence="2" id="KW-0449">Lipoprotein</keyword>
<comment type="caution">
    <text evidence="2">The sequence shown here is derived from an EMBL/GenBank/DDBJ whole genome shotgun (WGS) entry which is preliminary data.</text>
</comment>
<feature type="region of interest" description="Disordered" evidence="1">
    <location>
        <begin position="69"/>
        <end position="111"/>
    </location>
</feature>
<reference evidence="2 3" key="1">
    <citation type="submission" date="2022-07" db="EMBL/GenBank/DDBJ databases">
        <title>Photobacterium pectinilyticum sp. nov., a marine bacterium isolated from surface seawater of Qingdao offshore.</title>
        <authorList>
            <person name="Wang X."/>
        </authorList>
    </citation>
    <scope>NUCLEOTIDE SEQUENCE [LARGE SCALE GENOMIC DNA]</scope>
    <source>
        <strain evidence="2 3">ZSDE20</strain>
    </source>
</reference>
<dbReference type="Pfam" id="PF09676">
    <property type="entry name" value="TraV"/>
    <property type="match status" value="1"/>
</dbReference>
<evidence type="ECO:0000313" key="2">
    <source>
        <dbReference type="EMBL" id="MCQ1058395.1"/>
    </source>
</evidence>
<proteinExistence type="predicted"/>
<dbReference type="EMBL" id="JANEYT010000018">
    <property type="protein sequence ID" value="MCQ1058395.1"/>
    <property type="molecule type" value="Genomic_DNA"/>
</dbReference>
<dbReference type="RefSeq" id="WP_255042277.1">
    <property type="nucleotide sequence ID" value="NZ_JANEYT010000018.1"/>
</dbReference>
<dbReference type="Proteomes" id="UP001524460">
    <property type="component" value="Unassembled WGS sequence"/>
</dbReference>
<accession>A0ABT1N0Y6</accession>
<protein>
    <submittedName>
        <fullName evidence="2">TraV family lipoprotein</fullName>
    </submittedName>
</protein>
<gene>
    <name evidence="2" type="ORF">NHN17_10025</name>
</gene>
<dbReference type="InterPro" id="IPR014118">
    <property type="entry name" value="T4SS_TraV"/>
</dbReference>
<name>A0ABT1N0Y6_9GAMM</name>
<evidence type="ECO:0000256" key="1">
    <source>
        <dbReference type="SAM" id="MobiDB-lite"/>
    </source>
</evidence>
<sequence length="238" mass="26537">MINRTTRQAFTAASLLFLAGCSSIGVGETPIDCGDDDLNGIGCVSTREVWGATDTYDHLEGMTKAEVQEEAHRNNPDVNLNPAQKRKQEEQGKGSRNTKNSADLPDSSYEHYPTPYERAAAYGRYINELNNLPSADPLAVRNTPDILRVTIAPYVDNADRLRMPAQSFIEIERRSWAIGRSASENTNRITPVNIRAKSRSANIVNGNTEVDENGFEIRTRRPQQEFNFEGILPPMPQQ</sequence>